<dbReference type="PANTHER" id="PTHR43479:SF21">
    <property type="entry name" value="TRANSCRIPTIONAL REGULATOR, TETR FAMILY"/>
    <property type="match status" value="1"/>
</dbReference>
<gene>
    <name evidence="4" type="ORF">SAMN02745158_04138</name>
</gene>
<reference evidence="4 5" key="1">
    <citation type="submission" date="2016-11" db="EMBL/GenBank/DDBJ databases">
        <authorList>
            <person name="Jaros S."/>
            <person name="Januszkiewicz K."/>
            <person name="Wedrychowicz H."/>
        </authorList>
    </citation>
    <scope>NUCLEOTIDE SEQUENCE [LARGE SCALE GENOMIC DNA]</scope>
    <source>
        <strain evidence="4 5">DSM 17459</strain>
    </source>
</reference>
<dbReference type="Pfam" id="PF00440">
    <property type="entry name" value="TetR_N"/>
    <property type="match status" value="1"/>
</dbReference>
<evidence type="ECO:0000256" key="2">
    <source>
        <dbReference type="PROSITE-ProRule" id="PRU00335"/>
    </source>
</evidence>
<feature type="DNA-binding region" description="H-T-H motif" evidence="2">
    <location>
        <begin position="36"/>
        <end position="55"/>
    </location>
</feature>
<evidence type="ECO:0000313" key="5">
    <source>
        <dbReference type="Proteomes" id="UP000184245"/>
    </source>
</evidence>
<proteinExistence type="predicted"/>
<dbReference type="InterPro" id="IPR001647">
    <property type="entry name" value="HTH_TetR"/>
</dbReference>
<evidence type="ECO:0000313" key="4">
    <source>
        <dbReference type="EMBL" id="SHF53865.1"/>
    </source>
</evidence>
<dbReference type="SUPFAM" id="SSF46689">
    <property type="entry name" value="Homeodomain-like"/>
    <property type="match status" value="1"/>
</dbReference>
<dbReference type="PANTHER" id="PTHR43479">
    <property type="entry name" value="ACREF/ENVCD OPERON REPRESSOR-RELATED"/>
    <property type="match status" value="1"/>
</dbReference>
<dbReference type="GO" id="GO:0003677">
    <property type="term" value="F:DNA binding"/>
    <property type="evidence" value="ECO:0007669"/>
    <property type="project" value="UniProtKB-UniRule"/>
</dbReference>
<dbReference type="EMBL" id="FQVI01000040">
    <property type="protein sequence ID" value="SHF53865.1"/>
    <property type="molecule type" value="Genomic_DNA"/>
</dbReference>
<dbReference type="Proteomes" id="UP000184245">
    <property type="component" value="Unassembled WGS sequence"/>
</dbReference>
<organism evidence="4 5">
    <name type="scientific">Lactonifactor longoviformis DSM 17459</name>
    <dbReference type="NCBI Taxonomy" id="1122155"/>
    <lineage>
        <taxon>Bacteria</taxon>
        <taxon>Bacillati</taxon>
        <taxon>Bacillota</taxon>
        <taxon>Clostridia</taxon>
        <taxon>Eubacteriales</taxon>
        <taxon>Clostridiaceae</taxon>
        <taxon>Lactonifactor</taxon>
    </lineage>
</organism>
<dbReference type="AlphaFoldDB" id="A0A1M5CGI3"/>
<name>A0A1M5CGI3_9CLOT</name>
<dbReference type="Gene3D" id="1.10.357.10">
    <property type="entry name" value="Tetracycline Repressor, domain 2"/>
    <property type="match status" value="1"/>
</dbReference>
<keyword evidence="1 2" id="KW-0238">DNA-binding</keyword>
<sequence length="206" mass="24048">MKQSQSPCKNRNEKVLSLYQAVIDLIEEDADINGMKVADITNRAGIGKGTAYEYFSSKEEMIVEALMYDMERQLRQIYELLLAKNSLKEKIYGVFEWLESSFGKRSTTQFYKITSNSYEIHNSLHQEFIKEKGNCRLMDSILNLIIDQGKKEGSIRKEIPGTHVYMIFVSNFISFFIFLGHEEQIEDVNRESTKEFLYQNMMKSLN</sequence>
<evidence type="ECO:0000256" key="1">
    <source>
        <dbReference type="ARBA" id="ARBA00023125"/>
    </source>
</evidence>
<dbReference type="PROSITE" id="PS50977">
    <property type="entry name" value="HTH_TETR_2"/>
    <property type="match status" value="1"/>
</dbReference>
<keyword evidence="5" id="KW-1185">Reference proteome</keyword>
<evidence type="ECO:0000259" key="3">
    <source>
        <dbReference type="PROSITE" id="PS50977"/>
    </source>
</evidence>
<dbReference type="STRING" id="1122155.SAMN02745158_04138"/>
<feature type="domain" description="HTH tetR-type" evidence="3">
    <location>
        <begin position="12"/>
        <end position="73"/>
    </location>
</feature>
<protein>
    <submittedName>
        <fullName evidence="4">Transcriptional regulator, TetR family</fullName>
    </submittedName>
</protein>
<dbReference type="OrthoDB" id="9814200at2"/>
<accession>A0A1M5CGI3</accession>
<dbReference type="InterPro" id="IPR009057">
    <property type="entry name" value="Homeodomain-like_sf"/>
</dbReference>
<dbReference type="InterPro" id="IPR050624">
    <property type="entry name" value="HTH-type_Tx_Regulator"/>
</dbReference>
<dbReference type="RefSeq" id="WP_072854665.1">
    <property type="nucleotide sequence ID" value="NZ_FQVI01000040.1"/>
</dbReference>